<protein>
    <submittedName>
        <fullName evidence="2">Uncharacterized protein</fullName>
    </submittedName>
</protein>
<evidence type="ECO:0000313" key="2">
    <source>
        <dbReference type="EMBL" id="OAJ58928.1"/>
    </source>
</evidence>
<sequence>MARNAAWREMSTSVGSGGGEGDGGGASAVCAHCEGRGDGGSELGKVDGIRVGEGGVERKEVAVGGVVQDGGLGFQRREHEEGSVWVGCDEKDCEGGVTQGRGGKAG</sequence>
<evidence type="ECO:0000313" key="3">
    <source>
        <dbReference type="Proteomes" id="UP000078116"/>
    </source>
</evidence>
<organism evidence="2 3">
    <name type="scientific">Paraburkholderia ginsengiterrae</name>
    <dbReference type="NCBI Taxonomy" id="1462993"/>
    <lineage>
        <taxon>Bacteria</taxon>
        <taxon>Pseudomonadati</taxon>
        <taxon>Pseudomonadota</taxon>
        <taxon>Betaproteobacteria</taxon>
        <taxon>Burkholderiales</taxon>
        <taxon>Burkholderiaceae</taxon>
        <taxon>Paraburkholderia</taxon>
    </lineage>
</organism>
<feature type="region of interest" description="Disordered" evidence="1">
    <location>
        <begin position="1"/>
        <end position="25"/>
    </location>
</feature>
<comment type="caution">
    <text evidence="2">The sequence shown here is derived from an EMBL/GenBank/DDBJ whole genome shotgun (WGS) entry which is preliminary data.</text>
</comment>
<evidence type="ECO:0000256" key="1">
    <source>
        <dbReference type="SAM" id="MobiDB-lite"/>
    </source>
</evidence>
<reference evidence="2 3" key="1">
    <citation type="submission" date="2016-04" db="EMBL/GenBank/DDBJ databases">
        <title>Reclassification of Paraburkholderia panaciterrae (Farh et al. 2015) Dobritsa &amp; Samadpour 2016 as a later homotypic synonym of Paraburkholderia ginsengiterrae (Farh et al. 2015) Dobritsa &amp; Samadpour 2016.</title>
        <authorList>
            <person name="Dobritsa A.P."/>
            <person name="Kutumbaka K."/>
            <person name="Samadpour M."/>
        </authorList>
    </citation>
    <scope>NUCLEOTIDE SEQUENCE [LARGE SCALE GENOMIC DNA]</scope>
    <source>
        <strain evidence="2 3">DCY85</strain>
    </source>
</reference>
<dbReference type="Proteomes" id="UP000078116">
    <property type="component" value="Unassembled WGS sequence"/>
</dbReference>
<name>A0A1A9N5W7_9BURK</name>
<accession>A0A1A9N5W7</accession>
<gene>
    <name evidence="2" type="ORF">A6V37_38510</name>
</gene>
<dbReference type="AlphaFoldDB" id="A0A1A9N5W7"/>
<feature type="compositionally biased region" description="Gly residues" evidence="1">
    <location>
        <begin position="15"/>
        <end position="25"/>
    </location>
</feature>
<dbReference type="EMBL" id="LXKA01000300">
    <property type="protein sequence ID" value="OAJ58928.1"/>
    <property type="molecule type" value="Genomic_DNA"/>
</dbReference>
<proteinExistence type="predicted"/>